<proteinExistence type="predicted"/>
<evidence type="ECO:0000313" key="2">
    <source>
        <dbReference type="EMBL" id="GLQ20795.1"/>
    </source>
</evidence>
<reference evidence="2" key="2">
    <citation type="submission" date="2023-01" db="EMBL/GenBank/DDBJ databases">
        <title>Draft genome sequence of Algimonas porphyrae strain NBRC 108216.</title>
        <authorList>
            <person name="Sun Q."/>
            <person name="Mori K."/>
        </authorList>
    </citation>
    <scope>NUCLEOTIDE SEQUENCE</scope>
    <source>
        <strain evidence="2">NBRC 108216</strain>
    </source>
</reference>
<protein>
    <submittedName>
        <fullName evidence="2">Uncharacterized protein</fullName>
    </submittedName>
</protein>
<evidence type="ECO:0000256" key="1">
    <source>
        <dbReference type="SAM" id="Phobius"/>
    </source>
</evidence>
<evidence type="ECO:0000313" key="3">
    <source>
        <dbReference type="Proteomes" id="UP001161390"/>
    </source>
</evidence>
<reference evidence="2" key="1">
    <citation type="journal article" date="2014" name="Int. J. Syst. Evol. Microbiol.">
        <title>Complete genome of a new Firmicutes species belonging to the dominant human colonic microbiota ('Ruminococcus bicirculans') reveals two chromosomes and a selective capacity to utilize plant glucans.</title>
        <authorList>
            <consortium name="NISC Comparative Sequencing Program"/>
            <person name="Wegmann U."/>
            <person name="Louis P."/>
            <person name="Goesmann A."/>
            <person name="Henrissat B."/>
            <person name="Duncan S.H."/>
            <person name="Flint H.J."/>
        </authorList>
    </citation>
    <scope>NUCLEOTIDE SEQUENCE</scope>
    <source>
        <strain evidence="2">NBRC 108216</strain>
    </source>
</reference>
<dbReference type="Proteomes" id="UP001161390">
    <property type="component" value="Unassembled WGS sequence"/>
</dbReference>
<accession>A0ABQ5V2A4</accession>
<keyword evidence="3" id="KW-1185">Reference proteome</keyword>
<comment type="caution">
    <text evidence="2">The sequence shown here is derived from an EMBL/GenBank/DDBJ whole genome shotgun (WGS) entry which is preliminary data.</text>
</comment>
<gene>
    <name evidence="2" type="ORF">GCM10007854_17500</name>
</gene>
<dbReference type="EMBL" id="BSNJ01000003">
    <property type="protein sequence ID" value="GLQ20795.1"/>
    <property type="molecule type" value="Genomic_DNA"/>
</dbReference>
<keyword evidence="1" id="KW-1133">Transmembrane helix</keyword>
<organism evidence="2 3">
    <name type="scientific">Algimonas porphyrae</name>
    <dbReference type="NCBI Taxonomy" id="1128113"/>
    <lineage>
        <taxon>Bacteria</taxon>
        <taxon>Pseudomonadati</taxon>
        <taxon>Pseudomonadota</taxon>
        <taxon>Alphaproteobacteria</taxon>
        <taxon>Maricaulales</taxon>
        <taxon>Robiginitomaculaceae</taxon>
        <taxon>Algimonas</taxon>
    </lineage>
</organism>
<keyword evidence="1" id="KW-0472">Membrane</keyword>
<keyword evidence="1" id="KW-0812">Transmembrane</keyword>
<feature type="transmembrane region" description="Helical" evidence="1">
    <location>
        <begin position="40"/>
        <end position="63"/>
    </location>
</feature>
<sequence>MNGSVEPPMEREAMSQLFRKEAMERRSRALFGEVVLCGPLPLWCVGVLIMGVGSMIGGILFGIDVNGQTIWSWLRG</sequence>
<name>A0ABQ5V2A4_9PROT</name>